<protein>
    <recommendedName>
        <fullName evidence="2">Sucrose phosphatase-like domain-containing protein</fullName>
    </recommendedName>
</protein>
<name>A0AA86VCD2_9FABA</name>
<evidence type="ECO:0000256" key="1">
    <source>
        <dbReference type="ARBA" id="ARBA00022801"/>
    </source>
</evidence>
<keyword evidence="1" id="KW-0378">Hydrolase</keyword>
<dbReference type="EMBL" id="OY731400">
    <property type="protein sequence ID" value="CAJ1939084.1"/>
    <property type="molecule type" value="Genomic_DNA"/>
</dbReference>
<dbReference type="InterPro" id="IPR006380">
    <property type="entry name" value="SPP-like_dom"/>
</dbReference>
<sequence>MVDHHDLENSSLFRFNALWEAHYRQDSLLVFSTGRSPTLYKQLRKEKPMITLDIAIMCVGTKITYGKSMVPDDGWVQFLNYKWDKNIVIEESSKFPELKRQVSNAQEELLQWHSQNEKDNPKMLHSSERCASGIIRKKEKEKANSKLARVKL</sequence>
<gene>
    <name evidence="3" type="ORF">AYBTSS11_LOCUS8943</name>
</gene>
<evidence type="ECO:0000313" key="3">
    <source>
        <dbReference type="EMBL" id="CAJ1939084.1"/>
    </source>
</evidence>
<dbReference type="Pfam" id="PF05116">
    <property type="entry name" value="S6PP"/>
    <property type="match status" value="2"/>
</dbReference>
<feature type="domain" description="Sucrose phosphatase-like" evidence="2">
    <location>
        <begin position="102"/>
        <end position="135"/>
    </location>
</feature>
<dbReference type="InterPro" id="IPR023214">
    <property type="entry name" value="HAD_sf"/>
</dbReference>
<accession>A0AA86VCD2</accession>
<feature type="domain" description="Sucrose phosphatase-like" evidence="2">
    <location>
        <begin position="6"/>
        <end position="101"/>
    </location>
</feature>
<evidence type="ECO:0000259" key="2">
    <source>
        <dbReference type="Pfam" id="PF05116"/>
    </source>
</evidence>
<proteinExistence type="predicted"/>
<dbReference type="Proteomes" id="UP001189624">
    <property type="component" value="Chromosome 3"/>
</dbReference>
<reference evidence="3" key="1">
    <citation type="submission" date="2023-10" db="EMBL/GenBank/DDBJ databases">
        <authorList>
            <person name="Domelevo Entfellner J.-B."/>
        </authorList>
    </citation>
    <scope>NUCLEOTIDE SEQUENCE</scope>
</reference>
<dbReference type="InterPro" id="IPR051518">
    <property type="entry name" value="Sucrose_Phosphatase"/>
</dbReference>
<dbReference type="PANTHER" id="PTHR46521:SF4">
    <property type="entry name" value="SUCROSE-PHOSPHATASE 2-RELATED"/>
    <property type="match status" value="1"/>
</dbReference>
<evidence type="ECO:0000313" key="4">
    <source>
        <dbReference type="Proteomes" id="UP001189624"/>
    </source>
</evidence>
<organism evidence="3 4">
    <name type="scientific">Sphenostylis stenocarpa</name>
    <dbReference type="NCBI Taxonomy" id="92480"/>
    <lineage>
        <taxon>Eukaryota</taxon>
        <taxon>Viridiplantae</taxon>
        <taxon>Streptophyta</taxon>
        <taxon>Embryophyta</taxon>
        <taxon>Tracheophyta</taxon>
        <taxon>Spermatophyta</taxon>
        <taxon>Magnoliopsida</taxon>
        <taxon>eudicotyledons</taxon>
        <taxon>Gunneridae</taxon>
        <taxon>Pentapetalae</taxon>
        <taxon>rosids</taxon>
        <taxon>fabids</taxon>
        <taxon>Fabales</taxon>
        <taxon>Fabaceae</taxon>
        <taxon>Papilionoideae</taxon>
        <taxon>50 kb inversion clade</taxon>
        <taxon>NPAAA clade</taxon>
        <taxon>indigoferoid/millettioid clade</taxon>
        <taxon>Phaseoleae</taxon>
        <taxon>Sphenostylis</taxon>
    </lineage>
</organism>
<dbReference type="PANTHER" id="PTHR46521">
    <property type="entry name" value="SUCROSE-PHOSPHATASE 2-RELATED"/>
    <property type="match status" value="1"/>
</dbReference>
<dbReference type="Gramene" id="rna-AYBTSS11_LOCUS8943">
    <property type="protein sequence ID" value="CAJ1939084.1"/>
    <property type="gene ID" value="gene-AYBTSS11_LOCUS8943"/>
</dbReference>
<keyword evidence="4" id="KW-1185">Reference proteome</keyword>
<dbReference type="Gene3D" id="3.40.50.1000">
    <property type="entry name" value="HAD superfamily/HAD-like"/>
    <property type="match status" value="1"/>
</dbReference>
<dbReference type="AlphaFoldDB" id="A0AA86VCD2"/>
<dbReference type="GO" id="GO:0016787">
    <property type="term" value="F:hydrolase activity"/>
    <property type="evidence" value="ECO:0007669"/>
    <property type="project" value="UniProtKB-KW"/>
</dbReference>